<dbReference type="Proteomes" id="UP001473302">
    <property type="component" value="Unassembled WGS sequence"/>
</dbReference>
<dbReference type="EMBL" id="BAABUK010000006">
    <property type="protein sequence ID" value="GAA5810053.1"/>
    <property type="molecule type" value="Genomic_DNA"/>
</dbReference>
<name>A0ABP9YT60_9FUNG</name>
<sequence>MTIVQKVNIQDTRYLQRIAQIIKPLLAKEEVTDTRLLLLNKKMMLTNKAQSESAAVVFNSLLHRSAAISKNPNNLGYEETFNIYK</sequence>
<accession>A0ABP9YT60</accession>
<protein>
    <submittedName>
        <fullName evidence="1">Uncharacterized protein</fullName>
    </submittedName>
</protein>
<gene>
    <name evidence="1" type="ORF">MFLAVUS_003471</name>
</gene>
<proteinExistence type="predicted"/>
<keyword evidence="2" id="KW-1185">Reference proteome</keyword>
<evidence type="ECO:0000313" key="2">
    <source>
        <dbReference type="Proteomes" id="UP001473302"/>
    </source>
</evidence>
<comment type="caution">
    <text evidence="1">The sequence shown here is derived from an EMBL/GenBank/DDBJ whole genome shotgun (WGS) entry which is preliminary data.</text>
</comment>
<evidence type="ECO:0000313" key="1">
    <source>
        <dbReference type="EMBL" id="GAA5810053.1"/>
    </source>
</evidence>
<reference evidence="1 2" key="1">
    <citation type="submission" date="2024-04" db="EMBL/GenBank/DDBJ databases">
        <title>genome sequences of Mucor flavus KT1a and Helicostylum pulchrum KT1b strains isolated from the surface of a dry-aged beef.</title>
        <authorList>
            <person name="Toyotome T."/>
            <person name="Hosono M."/>
            <person name="Torimaru M."/>
            <person name="Fukuda K."/>
            <person name="Mikami N."/>
        </authorList>
    </citation>
    <scope>NUCLEOTIDE SEQUENCE [LARGE SCALE GENOMIC DNA]</scope>
    <source>
        <strain evidence="1 2">KT1a</strain>
    </source>
</reference>
<organism evidence="1 2">
    <name type="scientific">Mucor flavus</name>
    <dbReference type="NCBI Taxonomy" id="439312"/>
    <lineage>
        <taxon>Eukaryota</taxon>
        <taxon>Fungi</taxon>
        <taxon>Fungi incertae sedis</taxon>
        <taxon>Mucoromycota</taxon>
        <taxon>Mucoromycotina</taxon>
        <taxon>Mucoromycetes</taxon>
        <taxon>Mucorales</taxon>
        <taxon>Mucorineae</taxon>
        <taxon>Mucoraceae</taxon>
        <taxon>Mucor</taxon>
    </lineage>
</organism>